<feature type="transmembrane region" description="Helical" evidence="5">
    <location>
        <begin position="352"/>
        <end position="373"/>
    </location>
</feature>
<dbReference type="GO" id="GO:0005783">
    <property type="term" value="C:endoplasmic reticulum"/>
    <property type="evidence" value="ECO:0007669"/>
    <property type="project" value="TreeGrafter"/>
</dbReference>
<protein>
    <submittedName>
        <fullName evidence="6">Membrane transport protein-domain-containing protein</fullName>
    </submittedName>
</protein>
<dbReference type="Pfam" id="PF03547">
    <property type="entry name" value="Mem_trans"/>
    <property type="match status" value="1"/>
</dbReference>
<gene>
    <name evidence="6" type="ORF">B0H17DRAFT_994780</name>
</gene>
<evidence type="ECO:0000313" key="6">
    <source>
        <dbReference type="EMBL" id="KAJ7640543.1"/>
    </source>
</evidence>
<feature type="transmembrane region" description="Helical" evidence="5">
    <location>
        <begin position="385"/>
        <end position="407"/>
    </location>
</feature>
<evidence type="ECO:0000256" key="4">
    <source>
        <dbReference type="ARBA" id="ARBA00023136"/>
    </source>
</evidence>
<dbReference type="GO" id="GO:0055085">
    <property type="term" value="P:transmembrane transport"/>
    <property type="evidence" value="ECO:0007669"/>
    <property type="project" value="InterPro"/>
</dbReference>
<organism evidence="6 7">
    <name type="scientific">Mycena rosella</name>
    <name type="common">Pink bonnet</name>
    <name type="synonym">Agaricus rosellus</name>
    <dbReference type="NCBI Taxonomy" id="1033263"/>
    <lineage>
        <taxon>Eukaryota</taxon>
        <taxon>Fungi</taxon>
        <taxon>Dikarya</taxon>
        <taxon>Basidiomycota</taxon>
        <taxon>Agaricomycotina</taxon>
        <taxon>Agaricomycetes</taxon>
        <taxon>Agaricomycetidae</taxon>
        <taxon>Agaricales</taxon>
        <taxon>Marasmiineae</taxon>
        <taxon>Mycenaceae</taxon>
        <taxon>Mycena</taxon>
    </lineage>
</organism>
<keyword evidence="4 5" id="KW-0472">Membrane</keyword>
<accession>A0AAD7FSG9</accession>
<dbReference type="EMBL" id="JARKIE010000428">
    <property type="protein sequence ID" value="KAJ7640543.1"/>
    <property type="molecule type" value="Genomic_DNA"/>
</dbReference>
<proteinExistence type="predicted"/>
<evidence type="ECO:0000256" key="5">
    <source>
        <dbReference type="SAM" id="Phobius"/>
    </source>
</evidence>
<dbReference type="PANTHER" id="PTHR31794:SF4">
    <property type="entry name" value="AUXIN EFFLUX TRANSPORTER FAMILY PROTEIN (EUROFUNG)"/>
    <property type="match status" value="1"/>
</dbReference>
<dbReference type="PANTHER" id="PTHR31794">
    <property type="entry name" value="AUXIN EFFLUX TRANSPORTER FAMILY PROTEIN (EUROFUNG)"/>
    <property type="match status" value="1"/>
</dbReference>
<comment type="caution">
    <text evidence="6">The sequence shown here is derived from an EMBL/GenBank/DDBJ whole genome shotgun (WGS) entry which is preliminary data.</text>
</comment>
<feature type="transmembrane region" description="Helical" evidence="5">
    <location>
        <begin position="314"/>
        <end position="336"/>
    </location>
</feature>
<keyword evidence="2 5" id="KW-0812">Transmembrane</keyword>
<dbReference type="GO" id="GO:0016020">
    <property type="term" value="C:membrane"/>
    <property type="evidence" value="ECO:0007669"/>
    <property type="project" value="UniProtKB-SubCell"/>
</dbReference>
<evidence type="ECO:0000313" key="7">
    <source>
        <dbReference type="Proteomes" id="UP001221757"/>
    </source>
</evidence>
<dbReference type="InterPro" id="IPR004776">
    <property type="entry name" value="Mem_transp_PIN-like"/>
</dbReference>
<reference evidence="6" key="1">
    <citation type="submission" date="2023-03" db="EMBL/GenBank/DDBJ databases">
        <title>Massive genome expansion in bonnet fungi (Mycena s.s.) driven by repeated elements and novel gene families across ecological guilds.</title>
        <authorList>
            <consortium name="Lawrence Berkeley National Laboratory"/>
            <person name="Harder C.B."/>
            <person name="Miyauchi S."/>
            <person name="Viragh M."/>
            <person name="Kuo A."/>
            <person name="Thoen E."/>
            <person name="Andreopoulos B."/>
            <person name="Lu D."/>
            <person name="Skrede I."/>
            <person name="Drula E."/>
            <person name="Henrissat B."/>
            <person name="Morin E."/>
            <person name="Kohler A."/>
            <person name="Barry K."/>
            <person name="LaButti K."/>
            <person name="Morin E."/>
            <person name="Salamov A."/>
            <person name="Lipzen A."/>
            <person name="Mereny Z."/>
            <person name="Hegedus B."/>
            <person name="Baldrian P."/>
            <person name="Stursova M."/>
            <person name="Weitz H."/>
            <person name="Taylor A."/>
            <person name="Grigoriev I.V."/>
            <person name="Nagy L.G."/>
            <person name="Martin F."/>
            <person name="Kauserud H."/>
        </authorList>
    </citation>
    <scope>NUCLEOTIDE SEQUENCE</scope>
    <source>
        <strain evidence="6">CBHHK067</strain>
    </source>
</reference>
<keyword evidence="7" id="KW-1185">Reference proteome</keyword>
<dbReference type="AlphaFoldDB" id="A0AAD7FSG9"/>
<feature type="transmembrane region" description="Helical" evidence="5">
    <location>
        <begin position="72"/>
        <end position="92"/>
    </location>
</feature>
<comment type="subcellular location">
    <subcellularLocation>
        <location evidence="1">Membrane</location>
        <topology evidence="1">Multi-pass membrane protein</topology>
    </subcellularLocation>
</comment>
<keyword evidence="3 5" id="KW-1133">Transmembrane helix</keyword>
<evidence type="ECO:0000256" key="3">
    <source>
        <dbReference type="ARBA" id="ARBA00022989"/>
    </source>
</evidence>
<sequence>MASDLLEGITASAKASISVILVLVYGYGLRKFKFISQEGESNISHLDTKFFLPALLFAEIGPLATASNLGNYWPIIPLSLFFQLVALTVAMLSHKAGMPQHYVPMFIFNNVTSLPLLLINSLAASGGLDSLVTADRTLESIQKIGRVYFLINALVGNLTRFALGPCDFFTQPVNRPLMPVSTDLMKTHESKVWFSSYHEHYTEDEQLLPETGPGEITLDDDQEPPTVKDRIIAGLKSAQDWIVLAINPPLMGGLLAVGFGLIPWFHRELFGPGILSPISDSISNVGKLFSALQMLVLGSHLYSKKGTKTKPFFLVWLFTYRFVIAPALSISVVYFIRTTWPNLIDKDPMLDFVLAMSNVGPPALTLSAVAIMAELPSDVEGQVSRILTVSYAVTPLIAFPVTIALWMTRQTGVGS</sequence>
<evidence type="ECO:0000256" key="2">
    <source>
        <dbReference type="ARBA" id="ARBA00022692"/>
    </source>
</evidence>
<dbReference type="Proteomes" id="UP001221757">
    <property type="component" value="Unassembled WGS sequence"/>
</dbReference>
<feature type="transmembrane region" description="Helical" evidence="5">
    <location>
        <begin position="12"/>
        <end position="29"/>
    </location>
</feature>
<evidence type="ECO:0000256" key="1">
    <source>
        <dbReference type="ARBA" id="ARBA00004141"/>
    </source>
</evidence>
<name>A0AAD7FSG9_MYCRO</name>
<feature type="transmembrane region" description="Helical" evidence="5">
    <location>
        <begin position="241"/>
        <end position="265"/>
    </location>
</feature>